<dbReference type="Ensembl" id="ENSVKKT00000024874.1">
    <property type="protein sequence ID" value="ENSVKKP00000024281.1"/>
    <property type="gene ID" value="ENSVKKG00000016013.1"/>
</dbReference>
<dbReference type="FunFam" id="3.40.50.720:FF:000329">
    <property type="entry name" value="Corticosteroid 11-beta-dehydrogenase isozyme 1"/>
    <property type="match status" value="1"/>
</dbReference>
<dbReference type="Proteomes" id="UP000694545">
    <property type="component" value="Unplaced"/>
</dbReference>
<dbReference type="InterPro" id="IPR051253">
    <property type="entry name" value="11-beta-HSD"/>
</dbReference>
<name>A0A8D2LNV9_VARKO</name>
<keyword evidence="2" id="KW-0560">Oxidoreductase</keyword>
<dbReference type="SUPFAM" id="SSF51735">
    <property type="entry name" value="NAD(P)-binding Rossmann-fold domains"/>
    <property type="match status" value="1"/>
</dbReference>
<organism evidence="4 5">
    <name type="scientific">Varanus komodoensis</name>
    <name type="common">Komodo dragon</name>
    <dbReference type="NCBI Taxonomy" id="61221"/>
    <lineage>
        <taxon>Eukaryota</taxon>
        <taxon>Metazoa</taxon>
        <taxon>Chordata</taxon>
        <taxon>Craniata</taxon>
        <taxon>Vertebrata</taxon>
        <taxon>Euteleostomi</taxon>
        <taxon>Lepidosauria</taxon>
        <taxon>Squamata</taxon>
        <taxon>Bifurcata</taxon>
        <taxon>Unidentata</taxon>
        <taxon>Episquamata</taxon>
        <taxon>Toxicofera</taxon>
        <taxon>Anguimorpha</taxon>
        <taxon>Paleoanguimorpha</taxon>
        <taxon>Varanoidea</taxon>
        <taxon>Varanidae</taxon>
        <taxon>Varanus</taxon>
    </lineage>
</organism>
<dbReference type="PANTHER" id="PTHR44279:SF5">
    <property type="entry name" value="HYDROXYSTEROID 11-BETA-DEHYDROGENASE 1-LIKE PROTEIN B"/>
    <property type="match status" value="1"/>
</dbReference>
<dbReference type="PANTHER" id="PTHR44279">
    <property type="entry name" value="HYDROXYSTEROID (11-BETA) DEHYDROGENASE 1-LIKE B-RELATED"/>
    <property type="match status" value="1"/>
</dbReference>
<dbReference type="OMA" id="MDQVIGY"/>
<feature type="signal peptide" evidence="3">
    <location>
        <begin position="1"/>
        <end position="21"/>
    </location>
</feature>
<dbReference type="GO" id="GO:0016491">
    <property type="term" value="F:oxidoreductase activity"/>
    <property type="evidence" value="ECO:0007669"/>
    <property type="project" value="UniProtKB-KW"/>
</dbReference>
<dbReference type="GeneID" id="123035532"/>
<dbReference type="RefSeq" id="XP_044309787.1">
    <property type="nucleotide sequence ID" value="XM_044453852.1"/>
</dbReference>
<dbReference type="InterPro" id="IPR020904">
    <property type="entry name" value="Sc_DH/Rdtase_CS"/>
</dbReference>
<keyword evidence="5" id="KW-1185">Reference proteome</keyword>
<protein>
    <submittedName>
        <fullName evidence="4">Uncharacterized protein</fullName>
    </submittedName>
</protein>
<evidence type="ECO:0000313" key="4">
    <source>
        <dbReference type="Ensembl" id="ENSVKKP00000024281.1"/>
    </source>
</evidence>
<evidence type="ECO:0000256" key="1">
    <source>
        <dbReference type="ARBA" id="ARBA00006484"/>
    </source>
</evidence>
<dbReference type="InterPro" id="IPR002347">
    <property type="entry name" value="SDR_fam"/>
</dbReference>
<evidence type="ECO:0000256" key="2">
    <source>
        <dbReference type="ARBA" id="ARBA00023002"/>
    </source>
</evidence>
<dbReference type="AlphaFoldDB" id="A0A8D2LNV9"/>
<evidence type="ECO:0000313" key="5">
    <source>
        <dbReference type="Proteomes" id="UP000694545"/>
    </source>
</evidence>
<dbReference type="Gene3D" id="3.40.50.720">
    <property type="entry name" value="NAD(P)-binding Rossmann-like Domain"/>
    <property type="match status" value="1"/>
</dbReference>
<dbReference type="PRINTS" id="PR00081">
    <property type="entry name" value="GDHRDH"/>
</dbReference>
<dbReference type="InterPro" id="IPR036291">
    <property type="entry name" value="NAD(P)-bd_dom_sf"/>
</dbReference>
<dbReference type="KEGG" id="vko:123035532"/>
<reference evidence="4" key="2">
    <citation type="submission" date="2025-09" db="UniProtKB">
        <authorList>
            <consortium name="Ensembl"/>
        </authorList>
    </citation>
    <scope>IDENTIFICATION</scope>
</reference>
<accession>A0A8D2LNV9</accession>
<gene>
    <name evidence="4" type="primary">LOC123035532</name>
</gene>
<proteinExistence type="inferred from homology"/>
<reference evidence="4" key="1">
    <citation type="submission" date="2025-08" db="UniProtKB">
        <authorList>
            <consortium name="Ensembl"/>
        </authorList>
    </citation>
    <scope>IDENTIFICATION</scope>
</reference>
<dbReference type="OrthoDB" id="1933717at2759"/>
<evidence type="ECO:0000256" key="3">
    <source>
        <dbReference type="SAM" id="SignalP"/>
    </source>
</evidence>
<sequence>MGMLRILGPLLVALCAYYFYSQETFSAEMMRGKRVLVTGSSTGIGEQMAYEFARMGAHVMVTARREEQLRQVVQKCLELGASSAAYAVSDMKNLTSAQKVVGEAKAAFGGLDMLVLNHMGGNAVFHPFKEDMELVITSMTINFLSYVQLTISAMDLLQEAHGSIVVVSSMAGRIPVPFSTAYAAAKFALEGFYSSLRTELRLRGVDLPITVAVLGYIDTDSALKLIGSKINIEASPKEDCAREIVRGGVLRKREVFYPYWSTKPPLLLRDWLPELLEQFLNQAYLLEKIL</sequence>
<feature type="chain" id="PRO_5034352793" evidence="3">
    <location>
        <begin position="22"/>
        <end position="290"/>
    </location>
</feature>
<keyword evidence="3" id="KW-0732">Signal</keyword>
<dbReference type="Pfam" id="PF00106">
    <property type="entry name" value="adh_short"/>
    <property type="match status" value="1"/>
</dbReference>
<dbReference type="PROSITE" id="PS00061">
    <property type="entry name" value="ADH_SHORT"/>
    <property type="match status" value="1"/>
</dbReference>
<comment type="similarity">
    <text evidence="1">Belongs to the short-chain dehydrogenases/reductases (SDR) family.</text>
</comment>